<keyword evidence="8" id="KW-0492">Microsome</keyword>
<dbReference type="InterPro" id="IPR050476">
    <property type="entry name" value="Insect_CytP450_Detox"/>
</dbReference>
<evidence type="ECO:0000256" key="5">
    <source>
        <dbReference type="ARBA" id="ARBA00022617"/>
    </source>
</evidence>
<evidence type="ECO:0000256" key="11">
    <source>
        <dbReference type="ARBA" id="ARBA00023033"/>
    </source>
</evidence>
<evidence type="ECO:0000256" key="4">
    <source>
        <dbReference type="ARBA" id="ARBA00010617"/>
    </source>
</evidence>
<evidence type="ECO:0000256" key="7">
    <source>
        <dbReference type="ARBA" id="ARBA00022824"/>
    </source>
</evidence>
<dbReference type="GO" id="GO:0020037">
    <property type="term" value="F:heme binding"/>
    <property type="evidence" value="ECO:0007669"/>
    <property type="project" value="InterPro"/>
</dbReference>
<keyword evidence="6" id="KW-0479">Metal-binding</keyword>
<dbReference type="Gene3D" id="1.10.630.10">
    <property type="entry name" value="Cytochrome P450"/>
    <property type="match status" value="1"/>
</dbReference>
<dbReference type="EMBL" id="JAPWTK010000090">
    <property type="protein sequence ID" value="KAJ8951060.1"/>
    <property type="molecule type" value="Genomic_DNA"/>
</dbReference>
<dbReference type="Proteomes" id="UP001162162">
    <property type="component" value="Unassembled WGS sequence"/>
</dbReference>
<evidence type="ECO:0000256" key="8">
    <source>
        <dbReference type="ARBA" id="ARBA00022848"/>
    </source>
</evidence>
<dbReference type="GO" id="GO:0005506">
    <property type="term" value="F:iron ion binding"/>
    <property type="evidence" value="ECO:0007669"/>
    <property type="project" value="InterPro"/>
</dbReference>
<comment type="similarity">
    <text evidence="4">Belongs to the cytochrome P450 family.</text>
</comment>
<gene>
    <name evidence="13" type="ORF">NQ318_003756</name>
</gene>
<evidence type="ECO:0008006" key="15">
    <source>
        <dbReference type="Google" id="ProtNLM"/>
    </source>
</evidence>
<accession>A0AAV8YJB6</accession>
<dbReference type="AlphaFoldDB" id="A0AAV8YJB6"/>
<dbReference type="InterPro" id="IPR036396">
    <property type="entry name" value="Cyt_P450_sf"/>
</dbReference>
<evidence type="ECO:0000256" key="1">
    <source>
        <dbReference type="ARBA" id="ARBA00001971"/>
    </source>
</evidence>
<organism evidence="13 14">
    <name type="scientific">Aromia moschata</name>
    <dbReference type="NCBI Taxonomy" id="1265417"/>
    <lineage>
        <taxon>Eukaryota</taxon>
        <taxon>Metazoa</taxon>
        <taxon>Ecdysozoa</taxon>
        <taxon>Arthropoda</taxon>
        <taxon>Hexapoda</taxon>
        <taxon>Insecta</taxon>
        <taxon>Pterygota</taxon>
        <taxon>Neoptera</taxon>
        <taxon>Endopterygota</taxon>
        <taxon>Coleoptera</taxon>
        <taxon>Polyphaga</taxon>
        <taxon>Cucujiformia</taxon>
        <taxon>Chrysomeloidea</taxon>
        <taxon>Cerambycidae</taxon>
        <taxon>Cerambycinae</taxon>
        <taxon>Callichromatini</taxon>
        <taxon>Aromia</taxon>
    </lineage>
</organism>
<evidence type="ECO:0000256" key="10">
    <source>
        <dbReference type="ARBA" id="ARBA00023004"/>
    </source>
</evidence>
<evidence type="ECO:0000256" key="2">
    <source>
        <dbReference type="ARBA" id="ARBA00004524"/>
    </source>
</evidence>
<dbReference type="PANTHER" id="PTHR24292:SF45">
    <property type="entry name" value="CYTOCHROME P450 6G1-RELATED"/>
    <property type="match status" value="1"/>
</dbReference>
<reference evidence="13" key="1">
    <citation type="journal article" date="2023" name="Insect Mol. Biol.">
        <title>Genome sequencing provides insights into the evolution of gene families encoding plant cell wall-degrading enzymes in longhorned beetles.</title>
        <authorList>
            <person name="Shin N.R."/>
            <person name="Okamura Y."/>
            <person name="Kirsch R."/>
            <person name="Pauchet Y."/>
        </authorList>
    </citation>
    <scope>NUCLEOTIDE SEQUENCE</scope>
    <source>
        <strain evidence="13">AMC_N1</strain>
    </source>
</reference>
<protein>
    <recommendedName>
        <fullName evidence="15">Cytochrome P450</fullName>
    </recommendedName>
</protein>
<evidence type="ECO:0000313" key="14">
    <source>
        <dbReference type="Proteomes" id="UP001162162"/>
    </source>
</evidence>
<proteinExistence type="inferred from homology"/>
<dbReference type="PANTHER" id="PTHR24292">
    <property type="entry name" value="CYTOCHROME P450"/>
    <property type="match status" value="1"/>
</dbReference>
<dbReference type="GO" id="GO:0005789">
    <property type="term" value="C:endoplasmic reticulum membrane"/>
    <property type="evidence" value="ECO:0007669"/>
    <property type="project" value="UniProtKB-SubCell"/>
</dbReference>
<evidence type="ECO:0000256" key="3">
    <source>
        <dbReference type="ARBA" id="ARBA00004586"/>
    </source>
</evidence>
<dbReference type="SUPFAM" id="SSF48264">
    <property type="entry name" value="Cytochrome P450"/>
    <property type="match status" value="1"/>
</dbReference>
<comment type="subcellular location">
    <subcellularLocation>
        <location evidence="3">Endoplasmic reticulum membrane</location>
    </subcellularLocation>
    <subcellularLocation>
        <location evidence="2">Microsome membrane</location>
    </subcellularLocation>
</comment>
<dbReference type="GO" id="GO:0016705">
    <property type="term" value="F:oxidoreductase activity, acting on paired donors, with incorporation or reduction of molecular oxygen"/>
    <property type="evidence" value="ECO:0007669"/>
    <property type="project" value="InterPro"/>
</dbReference>
<evidence type="ECO:0000256" key="9">
    <source>
        <dbReference type="ARBA" id="ARBA00023002"/>
    </source>
</evidence>
<sequence>YKYATRKFDYWKSRGIAYLPPRPIFGNAFELFTFKPYMNLLKSPDVIKQILIKDFNFFQDRTILAPKHNELIANIMFSEDDANFSPIKLRGMLHLINEISIKMSEYIKENGDKQLESNEVCAKYTTDVIAKMRLWHKCPKF</sequence>
<keyword evidence="5" id="KW-0349">Heme</keyword>
<evidence type="ECO:0000313" key="13">
    <source>
        <dbReference type="EMBL" id="KAJ8951060.1"/>
    </source>
</evidence>
<keyword evidence="9" id="KW-0560">Oxidoreductase</keyword>
<name>A0AAV8YJB6_9CUCU</name>
<comment type="cofactor">
    <cofactor evidence="1">
        <name>heme</name>
        <dbReference type="ChEBI" id="CHEBI:30413"/>
    </cofactor>
</comment>
<evidence type="ECO:0000256" key="6">
    <source>
        <dbReference type="ARBA" id="ARBA00022723"/>
    </source>
</evidence>
<keyword evidence="7" id="KW-0256">Endoplasmic reticulum</keyword>
<evidence type="ECO:0000256" key="12">
    <source>
        <dbReference type="ARBA" id="ARBA00023136"/>
    </source>
</evidence>
<comment type="caution">
    <text evidence="13">The sequence shown here is derived from an EMBL/GenBank/DDBJ whole genome shotgun (WGS) entry which is preliminary data.</text>
</comment>
<feature type="non-terminal residue" evidence="13">
    <location>
        <position position="1"/>
    </location>
</feature>
<keyword evidence="10" id="KW-0408">Iron</keyword>
<keyword evidence="11" id="KW-0503">Monooxygenase</keyword>
<keyword evidence="14" id="KW-1185">Reference proteome</keyword>
<keyword evidence="12" id="KW-0472">Membrane</keyword>
<dbReference type="GO" id="GO:0004497">
    <property type="term" value="F:monooxygenase activity"/>
    <property type="evidence" value="ECO:0007669"/>
    <property type="project" value="UniProtKB-KW"/>
</dbReference>